<evidence type="ECO:0000313" key="3">
    <source>
        <dbReference type="EMBL" id="TLG77365.1"/>
    </source>
</evidence>
<feature type="compositionally biased region" description="Polar residues" evidence="2">
    <location>
        <begin position="400"/>
        <end position="416"/>
    </location>
</feature>
<comment type="similarity">
    <text evidence="1">Belongs to the UPF0236 family.</text>
</comment>
<dbReference type="InParanoid" id="A0A5R8QH60"/>
<name>A0A5R8QH60_9FIRM</name>
<keyword evidence="4" id="KW-1185">Reference proteome</keyword>
<dbReference type="OrthoDB" id="2162583at2"/>
<dbReference type="Pfam" id="PF06782">
    <property type="entry name" value="UPF0236"/>
    <property type="match status" value="1"/>
</dbReference>
<dbReference type="Proteomes" id="UP000306912">
    <property type="component" value="Unassembled WGS sequence"/>
</dbReference>
<organism evidence="3 4">
    <name type="scientific">Culicoidibacter larvae</name>
    <dbReference type="NCBI Taxonomy" id="2579976"/>
    <lineage>
        <taxon>Bacteria</taxon>
        <taxon>Bacillati</taxon>
        <taxon>Bacillota</taxon>
        <taxon>Culicoidibacteria</taxon>
        <taxon>Culicoidibacterales</taxon>
        <taxon>Culicoidibacteraceae</taxon>
        <taxon>Culicoidibacter</taxon>
    </lineage>
</organism>
<dbReference type="InterPro" id="IPR009620">
    <property type="entry name" value="UPF0236"/>
</dbReference>
<dbReference type="AlphaFoldDB" id="A0A5R8QH60"/>
<feature type="region of interest" description="Disordered" evidence="2">
    <location>
        <begin position="385"/>
        <end position="426"/>
    </location>
</feature>
<accession>A0A5R8QH60</accession>
<reference evidence="3 4" key="1">
    <citation type="submission" date="2019-05" db="EMBL/GenBank/DDBJ databases">
        <title>Culicoidintestinum kansasii gen. nov., sp. nov. from the gastrointestinal tract of the biting midge, Culicoides sonorensis.</title>
        <authorList>
            <person name="Neupane S."/>
            <person name="Ghosh A."/>
            <person name="Gunther S."/>
            <person name="Martin K."/>
            <person name="Zurek L."/>
        </authorList>
    </citation>
    <scope>NUCLEOTIDE SEQUENCE [LARGE SCALE GENOMIC DNA]</scope>
    <source>
        <strain evidence="3 4">CS-1</strain>
    </source>
</reference>
<evidence type="ECO:0000256" key="2">
    <source>
        <dbReference type="SAM" id="MobiDB-lite"/>
    </source>
</evidence>
<evidence type="ECO:0000313" key="4">
    <source>
        <dbReference type="Proteomes" id="UP000306912"/>
    </source>
</evidence>
<gene>
    <name evidence="3" type="ORF">FEZ08_01730</name>
</gene>
<feature type="compositionally biased region" description="Basic and acidic residues" evidence="2">
    <location>
        <begin position="385"/>
        <end position="394"/>
    </location>
</feature>
<evidence type="ECO:0008006" key="5">
    <source>
        <dbReference type="Google" id="ProtNLM"/>
    </source>
</evidence>
<comment type="caution">
    <text evidence="3">The sequence shown here is derived from an EMBL/GenBank/DDBJ whole genome shotgun (WGS) entry which is preliminary data.</text>
</comment>
<sequence length="426" mass="50562">MSMDKQIGIQELREQYSQKMVGEFVKSIEAADDAFFQSEERTQKYVSLGNRKRQIRYKFETFTINRRVYRNKETGELYYHVDQLFELLPYKWYQKEVREDIYNSYGNESIQSIAHRLGMSRMAVYDVLYEIGVVERKELVESSIETSVHVQGDEKYFSHQKSTRKKGQIRLMTVFTDKVEVCRNKHRLVNKKTFLFNDRKKPEAIQDEIMQYLQLRYPNLNRIYFSSDAGKWLIQVQEAFPKATFIYDLFHYKQYLMIIFSGHRKLAKKANQFVREDRAYDFIQYCFNFIEEYKPDNGKAIEAVQTIANLWGPIQNNFKLRGYLGSNTEAQISHIATKYFAARPKGFSQRRMNAYLRVVEYKVNGWSYEQIKDAQIKKKSECRFESISERERKPVPGRSSPGNANNIPTMNSSKTGFKQVLKRLTR</sequence>
<dbReference type="EMBL" id="VBWP01000001">
    <property type="protein sequence ID" value="TLG77365.1"/>
    <property type="molecule type" value="Genomic_DNA"/>
</dbReference>
<evidence type="ECO:0000256" key="1">
    <source>
        <dbReference type="ARBA" id="ARBA00006539"/>
    </source>
</evidence>
<protein>
    <recommendedName>
        <fullName evidence="5">ISLre2 family transposase</fullName>
    </recommendedName>
</protein>
<proteinExistence type="inferred from homology"/>